<organism evidence="1 2">
    <name type="scientific">Saguinus oedipus</name>
    <name type="common">Cotton-top tamarin</name>
    <name type="synonym">Oedipomidas oedipus</name>
    <dbReference type="NCBI Taxonomy" id="9490"/>
    <lineage>
        <taxon>Eukaryota</taxon>
        <taxon>Metazoa</taxon>
        <taxon>Chordata</taxon>
        <taxon>Craniata</taxon>
        <taxon>Vertebrata</taxon>
        <taxon>Euteleostomi</taxon>
        <taxon>Mammalia</taxon>
        <taxon>Eutheria</taxon>
        <taxon>Euarchontoglires</taxon>
        <taxon>Primates</taxon>
        <taxon>Haplorrhini</taxon>
        <taxon>Platyrrhini</taxon>
        <taxon>Cebidae</taxon>
        <taxon>Callitrichinae</taxon>
        <taxon>Saguinus</taxon>
    </lineage>
</organism>
<comment type="caution">
    <text evidence="1">The sequence shown here is derived from an EMBL/GenBank/DDBJ whole genome shotgun (WGS) entry which is preliminary data.</text>
</comment>
<gene>
    <name evidence="1" type="ORF">P7K49_003253</name>
</gene>
<reference evidence="1 2" key="1">
    <citation type="submission" date="2023-05" db="EMBL/GenBank/DDBJ databases">
        <title>B98-5 Cell Line De Novo Hybrid Assembly: An Optical Mapping Approach.</title>
        <authorList>
            <person name="Kananen K."/>
            <person name="Auerbach J.A."/>
            <person name="Kautto E."/>
            <person name="Blachly J.S."/>
        </authorList>
    </citation>
    <scope>NUCLEOTIDE SEQUENCE [LARGE SCALE GENOMIC DNA]</scope>
    <source>
        <strain evidence="1">B95-8</strain>
        <tissue evidence="1">Cell line</tissue>
    </source>
</reference>
<dbReference type="EMBL" id="JASSZA010000001">
    <property type="protein sequence ID" value="KAK2121867.1"/>
    <property type="molecule type" value="Genomic_DNA"/>
</dbReference>
<name>A0ABQ9WNR0_SAGOE</name>
<proteinExistence type="predicted"/>
<sequence>MDVSTALPSPFRVPLSWMDVSTALPSPFRVPLSWMDVSTALPSPFRVPLSWMDVSTALPSPFRIPLSWVEHLSRAGPSITTARLVLQSPGQGKPQLDLKLFLQRKGSVGSRVKGRRLTSHLHRGEGPGSLWPHVDWQMLFADGDHPCPAPPALQGWVFVDGSYSSERTVVKAPPERDLWSD</sequence>
<keyword evidence="2" id="KW-1185">Reference proteome</keyword>
<protein>
    <submittedName>
        <fullName evidence="1">Uncharacterized protein</fullName>
    </submittedName>
</protein>
<dbReference type="Proteomes" id="UP001266305">
    <property type="component" value="Unassembled WGS sequence"/>
</dbReference>
<evidence type="ECO:0000313" key="2">
    <source>
        <dbReference type="Proteomes" id="UP001266305"/>
    </source>
</evidence>
<evidence type="ECO:0000313" key="1">
    <source>
        <dbReference type="EMBL" id="KAK2121867.1"/>
    </source>
</evidence>
<accession>A0ABQ9WNR0</accession>